<protein>
    <recommendedName>
        <fullName evidence="2">histidine kinase</fullName>
        <ecNumber evidence="2">2.7.13.3</ecNumber>
    </recommendedName>
</protein>
<evidence type="ECO:0000259" key="10">
    <source>
        <dbReference type="PROSITE" id="PS50109"/>
    </source>
</evidence>
<evidence type="ECO:0000256" key="2">
    <source>
        <dbReference type="ARBA" id="ARBA00012438"/>
    </source>
</evidence>
<evidence type="ECO:0000256" key="8">
    <source>
        <dbReference type="ARBA" id="ARBA00023012"/>
    </source>
</evidence>
<dbReference type="NCBIfam" id="TIGR00229">
    <property type="entry name" value="sensory_box"/>
    <property type="match status" value="1"/>
</dbReference>
<evidence type="ECO:0000259" key="11">
    <source>
        <dbReference type="PROSITE" id="PS50113"/>
    </source>
</evidence>
<keyword evidence="3" id="KW-0597">Phosphoprotein</keyword>
<sequence>MNTGRKIVVLISFLSVILIVVSMFGMFSMKIAHKSIEHTYVDCIFPLKHIKTISAMYEINIVDTAHKVRNETLSWAEGLENIDKALKTIDIEWLSYKATYLTIEEEALISELEPLFNNVNTSLNKLRNAIEKRDRDALIAYVARELYPNIDPLTIKLTKLEYMQIMNAKSDYDNVTNVYVINKSIATWGMIIGLSLVIIGTMKIVRNITKPLEKEIALYEELDRLNEEHKEKAKLLDLIFKHSLDSIVLLDKDFNFLRVSDTYARACQRDVSEFIGRNHFEMYPSNLKDEVEDVKAKRYVYSKSERPFMFPDHPEWGTTYWDLGLVPILDDKNEIAFFLFTLKDVTLQRRYKDELKALNENLQKRVDGEIEQNRLKDRIVFEQSRHIVIGELLVNISHHWRQPLCAVGLMVQDIRDAYLYNELDIAYMDNNVDAIMSELNMLSDTIENFRNFYVKDREQSNFNVKVVIDKALMLLSGHIKDKGIVIDKILDNSLMIKGFSNEFSQVILNILTNAKDVFEKRSVIDGVIKINSYKEEATGRTIITITDNGGGIQEDIMSKIFDPYFTTKHKARGTGNGLYMAKVLIEKNMNGTLSVRNINGGCEFRVEI</sequence>
<dbReference type="GO" id="GO:0005524">
    <property type="term" value="F:ATP binding"/>
    <property type="evidence" value="ECO:0007669"/>
    <property type="project" value="UniProtKB-KW"/>
</dbReference>
<evidence type="ECO:0000256" key="4">
    <source>
        <dbReference type="ARBA" id="ARBA00022679"/>
    </source>
</evidence>
<dbReference type="SMART" id="SM00387">
    <property type="entry name" value="HATPase_c"/>
    <property type="match status" value="1"/>
</dbReference>
<dbReference type="Proteomes" id="UP000033423">
    <property type="component" value="Unassembled WGS sequence"/>
</dbReference>
<dbReference type="PRINTS" id="PR00344">
    <property type="entry name" value="BCTRLSENSOR"/>
</dbReference>
<keyword evidence="6 12" id="KW-0418">Kinase</keyword>
<keyword evidence="4" id="KW-0808">Transferase</keyword>
<evidence type="ECO:0000256" key="6">
    <source>
        <dbReference type="ARBA" id="ARBA00022777"/>
    </source>
</evidence>
<organism evidence="12 13">
    <name type="scientific">Candidatus Magnetobacterium bavaricum</name>
    <dbReference type="NCBI Taxonomy" id="29290"/>
    <lineage>
        <taxon>Bacteria</taxon>
        <taxon>Pseudomonadati</taxon>
        <taxon>Nitrospirota</taxon>
        <taxon>Thermodesulfovibrionia</taxon>
        <taxon>Thermodesulfovibrionales</taxon>
        <taxon>Candidatus Magnetobacteriaceae</taxon>
        <taxon>Candidatus Magnetobacterium</taxon>
    </lineage>
</organism>
<dbReference type="PANTHER" id="PTHR43065">
    <property type="entry name" value="SENSOR HISTIDINE KINASE"/>
    <property type="match status" value="1"/>
</dbReference>
<dbReference type="Pfam" id="PF02518">
    <property type="entry name" value="HATPase_c"/>
    <property type="match status" value="1"/>
</dbReference>
<keyword evidence="9" id="KW-0812">Transmembrane</keyword>
<dbReference type="Gene3D" id="3.30.565.10">
    <property type="entry name" value="Histidine kinase-like ATPase, C-terminal domain"/>
    <property type="match status" value="1"/>
</dbReference>
<dbReference type="InterPro" id="IPR000700">
    <property type="entry name" value="PAS-assoc_C"/>
</dbReference>
<dbReference type="InterPro" id="IPR036890">
    <property type="entry name" value="HATPase_C_sf"/>
</dbReference>
<comment type="caution">
    <text evidence="12">The sequence shown here is derived from an EMBL/GenBank/DDBJ whole genome shotgun (WGS) entry which is preliminary data.</text>
</comment>
<keyword evidence="7" id="KW-0067">ATP-binding</keyword>
<dbReference type="EC" id="2.7.13.3" evidence="2"/>
<dbReference type="InterPro" id="IPR003594">
    <property type="entry name" value="HATPase_dom"/>
</dbReference>
<accession>A0A0F3GPV1</accession>
<dbReference type="PANTHER" id="PTHR43065:SF10">
    <property type="entry name" value="PEROXIDE STRESS-ACTIVATED HISTIDINE KINASE MAK3"/>
    <property type="match status" value="1"/>
</dbReference>
<keyword evidence="9" id="KW-1133">Transmembrane helix</keyword>
<dbReference type="InterPro" id="IPR013656">
    <property type="entry name" value="PAS_4"/>
</dbReference>
<gene>
    <name evidence="12" type="ORF">MBAV_005085</name>
</gene>
<dbReference type="AlphaFoldDB" id="A0A0F3GPV1"/>
<dbReference type="SUPFAM" id="SSF47384">
    <property type="entry name" value="Homodimeric domain of signal transducing histidine kinase"/>
    <property type="match status" value="1"/>
</dbReference>
<evidence type="ECO:0000256" key="3">
    <source>
        <dbReference type="ARBA" id="ARBA00022553"/>
    </source>
</evidence>
<dbReference type="InterPro" id="IPR004358">
    <property type="entry name" value="Sig_transdc_His_kin-like_C"/>
</dbReference>
<dbReference type="InterPro" id="IPR035965">
    <property type="entry name" value="PAS-like_dom_sf"/>
</dbReference>
<dbReference type="Gene3D" id="3.30.450.20">
    <property type="entry name" value="PAS domain"/>
    <property type="match status" value="1"/>
</dbReference>
<dbReference type="InterPro" id="IPR024478">
    <property type="entry name" value="HlyB_4HB_MCP"/>
</dbReference>
<keyword evidence="8" id="KW-0902">Two-component regulatory system</keyword>
<evidence type="ECO:0000313" key="13">
    <source>
        <dbReference type="Proteomes" id="UP000033423"/>
    </source>
</evidence>
<dbReference type="Pfam" id="PF12729">
    <property type="entry name" value="4HB_MCP_1"/>
    <property type="match status" value="1"/>
</dbReference>
<dbReference type="Gene3D" id="1.10.287.130">
    <property type="match status" value="1"/>
</dbReference>
<dbReference type="PROSITE" id="PS50113">
    <property type="entry name" value="PAC"/>
    <property type="match status" value="1"/>
</dbReference>
<reference evidence="12 13" key="1">
    <citation type="submission" date="2015-02" db="EMBL/GenBank/DDBJ databases">
        <title>Single-cell genomics of uncultivated deep-branching MTB reveals a conserved set of magnetosome genes.</title>
        <authorList>
            <person name="Kolinko S."/>
            <person name="Richter M."/>
            <person name="Glockner F.O."/>
            <person name="Brachmann A."/>
            <person name="Schuler D."/>
        </authorList>
    </citation>
    <scope>NUCLEOTIDE SEQUENCE [LARGE SCALE GENOMIC DNA]</scope>
    <source>
        <strain evidence="12">TM-1</strain>
    </source>
</reference>
<dbReference type="SUPFAM" id="SSF55785">
    <property type="entry name" value="PYP-like sensor domain (PAS domain)"/>
    <property type="match status" value="1"/>
</dbReference>
<name>A0A0F3GPV1_9BACT</name>
<dbReference type="GO" id="GO:0000155">
    <property type="term" value="F:phosphorelay sensor kinase activity"/>
    <property type="evidence" value="ECO:0007669"/>
    <property type="project" value="InterPro"/>
</dbReference>
<keyword evidence="5" id="KW-0547">Nucleotide-binding</keyword>
<dbReference type="SUPFAM" id="SSF55874">
    <property type="entry name" value="ATPase domain of HSP90 chaperone/DNA topoisomerase II/histidine kinase"/>
    <property type="match status" value="1"/>
</dbReference>
<keyword evidence="13" id="KW-1185">Reference proteome</keyword>
<evidence type="ECO:0000256" key="9">
    <source>
        <dbReference type="SAM" id="Phobius"/>
    </source>
</evidence>
<feature type="transmembrane region" description="Helical" evidence="9">
    <location>
        <begin position="7"/>
        <end position="27"/>
    </location>
</feature>
<feature type="domain" description="PAC" evidence="11">
    <location>
        <begin position="304"/>
        <end position="357"/>
    </location>
</feature>
<dbReference type="InterPro" id="IPR005467">
    <property type="entry name" value="His_kinase_dom"/>
</dbReference>
<proteinExistence type="predicted"/>
<evidence type="ECO:0000256" key="1">
    <source>
        <dbReference type="ARBA" id="ARBA00000085"/>
    </source>
</evidence>
<evidence type="ECO:0000313" key="12">
    <source>
        <dbReference type="EMBL" id="KJU82718.1"/>
    </source>
</evidence>
<dbReference type="InterPro" id="IPR036097">
    <property type="entry name" value="HisK_dim/P_sf"/>
</dbReference>
<evidence type="ECO:0000256" key="7">
    <source>
        <dbReference type="ARBA" id="ARBA00022840"/>
    </source>
</evidence>
<dbReference type="EMBL" id="LACI01002195">
    <property type="protein sequence ID" value="KJU82718.1"/>
    <property type="molecule type" value="Genomic_DNA"/>
</dbReference>
<evidence type="ECO:0000256" key="5">
    <source>
        <dbReference type="ARBA" id="ARBA00022741"/>
    </source>
</evidence>
<keyword evidence="9" id="KW-0472">Membrane</keyword>
<dbReference type="PROSITE" id="PS50109">
    <property type="entry name" value="HIS_KIN"/>
    <property type="match status" value="1"/>
</dbReference>
<comment type="catalytic activity">
    <reaction evidence="1">
        <text>ATP + protein L-histidine = ADP + protein N-phospho-L-histidine.</text>
        <dbReference type="EC" id="2.7.13.3"/>
    </reaction>
</comment>
<dbReference type="Pfam" id="PF08448">
    <property type="entry name" value="PAS_4"/>
    <property type="match status" value="1"/>
</dbReference>
<dbReference type="InterPro" id="IPR000014">
    <property type="entry name" value="PAS"/>
</dbReference>
<feature type="domain" description="Histidine kinase" evidence="10">
    <location>
        <begin position="395"/>
        <end position="608"/>
    </location>
</feature>